<comment type="caution">
    <text evidence="1">The sequence shown here is derived from an EMBL/GenBank/DDBJ whole genome shotgun (WGS) entry which is preliminary data.</text>
</comment>
<evidence type="ECO:0000313" key="2">
    <source>
        <dbReference type="Proteomes" id="UP000243975"/>
    </source>
</evidence>
<gene>
    <name evidence="1" type="ORF">Ccrd_021090</name>
</gene>
<evidence type="ECO:0000313" key="1">
    <source>
        <dbReference type="EMBL" id="KVI00660.1"/>
    </source>
</evidence>
<sequence>MPVVNEHPASRADRTETMAGLRTLDFMTTPFYLRSSRLAPFSLHPSLLLQVKNKFHSLRSHHSFRSSLPCSLSKNSTGESLVDGIGVAGSKASEGKLLQVVLVSPQWRSGLPDHSLWCIYHPRAADQKFEESDCCCLFRLLPYVASTVSASNASSSSGSPRQNAPSTCIDSMLVSLFLSHSFHDCCSGCIATSPFSRFHGLVHVFREVVEESSSTSSLFVLASVFYPTVGSDTTVALRMKIANL</sequence>
<reference evidence="1 2" key="1">
    <citation type="journal article" date="2016" name="Sci. Rep.">
        <title>The genome sequence of the outbreeding globe artichoke constructed de novo incorporating a phase-aware low-pass sequencing strategy of F1 progeny.</title>
        <authorList>
            <person name="Scaglione D."/>
            <person name="Reyes-Chin-Wo S."/>
            <person name="Acquadro A."/>
            <person name="Froenicke L."/>
            <person name="Portis E."/>
            <person name="Beitel C."/>
            <person name="Tirone M."/>
            <person name="Mauro R."/>
            <person name="Lo Monaco A."/>
            <person name="Mauromicale G."/>
            <person name="Faccioli P."/>
            <person name="Cattivelli L."/>
            <person name="Rieseberg L."/>
            <person name="Michelmore R."/>
            <person name="Lanteri S."/>
        </authorList>
    </citation>
    <scope>NUCLEOTIDE SEQUENCE [LARGE SCALE GENOMIC DNA]</scope>
    <source>
        <strain evidence="1">2C</strain>
    </source>
</reference>
<organism evidence="1 2">
    <name type="scientific">Cynara cardunculus var. scolymus</name>
    <name type="common">Globe artichoke</name>
    <name type="synonym">Cynara scolymus</name>
    <dbReference type="NCBI Taxonomy" id="59895"/>
    <lineage>
        <taxon>Eukaryota</taxon>
        <taxon>Viridiplantae</taxon>
        <taxon>Streptophyta</taxon>
        <taxon>Embryophyta</taxon>
        <taxon>Tracheophyta</taxon>
        <taxon>Spermatophyta</taxon>
        <taxon>Magnoliopsida</taxon>
        <taxon>eudicotyledons</taxon>
        <taxon>Gunneridae</taxon>
        <taxon>Pentapetalae</taxon>
        <taxon>asterids</taxon>
        <taxon>campanulids</taxon>
        <taxon>Asterales</taxon>
        <taxon>Asteraceae</taxon>
        <taxon>Carduoideae</taxon>
        <taxon>Cardueae</taxon>
        <taxon>Carduinae</taxon>
        <taxon>Cynara</taxon>
    </lineage>
</organism>
<dbReference type="Proteomes" id="UP000243975">
    <property type="component" value="Unassembled WGS sequence"/>
</dbReference>
<dbReference type="Gramene" id="KVI00660">
    <property type="protein sequence ID" value="KVI00660"/>
    <property type="gene ID" value="Ccrd_021090"/>
</dbReference>
<name>A0A118K020_CYNCS</name>
<proteinExistence type="predicted"/>
<dbReference type="STRING" id="59895.A0A118K020"/>
<keyword evidence="2" id="KW-1185">Reference proteome</keyword>
<accession>A0A118K020</accession>
<protein>
    <submittedName>
        <fullName evidence="1">Uncharacterized protein</fullName>
    </submittedName>
</protein>
<dbReference type="AlphaFoldDB" id="A0A118K020"/>
<dbReference type="EMBL" id="LEKV01003363">
    <property type="protein sequence ID" value="KVI00660.1"/>
    <property type="molecule type" value="Genomic_DNA"/>
</dbReference>